<name>A0A8H5ELA4_FUSOX</name>
<proteinExistence type="predicted"/>
<gene>
    <name evidence="2" type="ORF">FOXYS1_5152</name>
</gene>
<reference evidence="2" key="1">
    <citation type="submission" date="2020-02" db="EMBL/GenBank/DDBJ databases">
        <title>Identification and distribution of gene clusters putatively required for synthesis of sphingolipid metabolism inhibitors in phylogenetically diverse species of the filamentous fungus Fusarium.</title>
        <authorList>
            <person name="Kim H.-S."/>
            <person name="Busman M."/>
            <person name="Brown D.W."/>
            <person name="Divon H."/>
            <person name="Uhlig S."/>
            <person name="Proctor R.H."/>
        </authorList>
    </citation>
    <scope>NUCLEOTIDE SEQUENCE [LARGE SCALE GENOMIC DNA]</scope>
    <source>
        <strain evidence="2">NRRL 39464</strain>
    </source>
</reference>
<dbReference type="Proteomes" id="UP000558688">
    <property type="component" value="Unassembled WGS sequence"/>
</dbReference>
<evidence type="ECO:0000256" key="1">
    <source>
        <dbReference type="SAM" id="MobiDB-lite"/>
    </source>
</evidence>
<dbReference type="AlphaFoldDB" id="A0A8H5ELA4"/>
<comment type="caution">
    <text evidence="2">The sequence shown here is derived from an EMBL/GenBank/DDBJ whole genome shotgun (WGS) entry which is preliminary data.</text>
</comment>
<accession>A0A8H5ELA4</accession>
<evidence type="ECO:0000313" key="2">
    <source>
        <dbReference type="EMBL" id="KAF5264082.1"/>
    </source>
</evidence>
<sequence>MNGTKRREALSSGCVVKCMLDAYSNEGHALAIRMSPKVTMNLFVVPWFQYDLLLRDDVAVETPLSGGKSMIKRPPHKSPEELGDTVEDNTISDLRKHSLELKKRLKQQETEELRLCMRHSNEKVKGWEVVYNLGKKDQHSTKSHAAADNKKPQDLEDKILRLREFASSELLEGLLNKMSPSAETRRSNYPQLKAAMLERKLDLASALSDSDHLHERYETEYASNGQSRRLLKIAGEMKEAYVEIEKAHMAIFEAEEKMEAAEQNLLQ</sequence>
<dbReference type="EMBL" id="JAAFOW010000803">
    <property type="protein sequence ID" value="KAF5264082.1"/>
    <property type="molecule type" value="Genomic_DNA"/>
</dbReference>
<feature type="region of interest" description="Disordered" evidence="1">
    <location>
        <begin position="66"/>
        <end position="85"/>
    </location>
</feature>
<organism evidence="2 3">
    <name type="scientific">Fusarium oxysporum</name>
    <name type="common">Fusarium vascular wilt</name>
    <dbReference type="NCBI Taxonomy" id="5507"/>
    <lineage>
        <taxon>Eukaryota</taxon>
        <taxon>Fungi</taxon>
        <taxon>Dikarya</taxon>
        <taxon>Ascomycota</taxon>
        <taxon>Pezizomycotina</taxon>
        <taxon>Sordariomycetes</taxon>
        <taxon>Hypocreomycetidae</taxon>
        <taxon>Hypocreales</taxon>
        <taxon>Nectriaceae</taxon>
        <taxon>Fusarium</taxon>
        <taxon>Fusarium oxysporum species complex</taxon>
    </lineage>
</organism>
<evidence type="ECO:0000313" key="3">
    <source>
        <dbReference type="Proteomes" id="UP000558688"/>
    </source>
</evidence>
<protein>
    <submittedName>
        <fullName evidence="2">Uncharacterized protein</fullName>
    </submittedName>
</protein>